<evidence type="ECO:0000313" key="3">
    <source>
        <dbReference type="Proteomes" id="UP000054359"/>
    </source>
</evidence>
<dbReference type="InterPro" id="IPR013594">
    <property type="entry name" value="Dynein_heavy_tail"/>
</dbReference>
<feature type="domain" description="Dynein heavy chain tail" evidence="1">
    <location>
        <begin position="1"/>
        <end position="78"/>
    </location>
</feature>
<reference evidence="2 3" key="1">
    <citation type="submission" date="2013-11" db="EMBL/GenBank/DDBJ databases">
        <title>Genome sequencing of Stegodyphus mimosarum.</title>
        <authorList>
            <person name="Bechsgaard J."/>
        </authorList>
    </citation>
    <scope>NUCLEOTIDE SEQUENCE [LARGE SCALE GENOMIC DNA]</scope>
</reference>
<sequence>MREVRQLRVLGYSIPNKILDLEEKAKKHYSQAKTLQQIVNFYKTIADHMILSQQPLMLEAARAFTRVVDEKNAVTWNDE</sequence>
<dbReference type="Proteomes" id="UP000054359">
    <property type="component" value="Unassembled WGS sequence"/>
</dbReference>
<feature type="non-terminal residue" evidence="2">
    <location>
        <position position="79"/>
    </location>
</feature>
<gene>
    <name evidence="2" type="ORF">X975_07779</name>
</gene>
<dbReference type="STRING" id="407821.A0A087TZI7"/>
<keyword evidence="3" id="KW-1185">Reference proteome</keyword>
<dbReference type="Pfam" id="PF08385">
    <property type="entry name" value="DHC_N1"/>
    <property type="match status" value="1"/>
</dbReference>
<proteinExistence type="predicted"/>
<evidence type="ECO:0000313" key="2">
    <source>
        <dbReference type="EMBL" id="KFM70526.1"/>
    </source>
</evidence>
<name>A0A087TZI7_STEMI</name>
<organism evidence="2 3">
    <name type="scientific">Stegodyphus mimosarum</name>
    <name type="common">African social velvet spider</name>
    <dbReference type="NCBI Taxonomy" id="407821"/>
    <lineage>
        <taxon>Eukaryota</taxon>
        <taxon>Metazoa</taxon>
        <taxon>Ecdysozoa</taxon>
        <taxon>Arthropoda</taxon>
        <taxon>Chelicerata</taxon>
        <taxon>Arachnida</taxon>
        <taxon>Araneae</taxon>
        <taxon>Araneomorphae</taxon>
        <taxon>Entelegynae</taxon>
        <taxon>Eresoidea</taxon>
        <taxon>Eresidae</taxon>
        <taxon>Stegodyphus</taxon>
    </lineage>
</organism>
<dbReference type="EMBL" id="KK117461">
    <property type="protein sequence ID" value="KFM70526.1"/>
    <property type="molecule type" value="Genomic_DNA"/>
</dbReference>
<dbReference type="OrthoDB" id="6515897at2759"/>
<evidence type="ECO:0000259" key="1">
    <source>
        <dbReference type="Pfam" id="PF08385"/>
    </source>
</evidence>
<protein>
    <submittedName>
        <fullName evidence="2">Cytoplasmic dynein 2 heavy chain 1</fullName>
    </submittedName>
</protein>
<dbReference type="AlphaFoldDB" id="A0A087TZI7"/>
<accession>A0A087TZI7</accession>